<proteinExistence type="predicted"/>
<keyword evidence="1" id="KW-0596">Phosphopantetheine</keyword>
<dbReference type="InterPro" id="IPR014030">
    <property type="entry name" value="Ketoacyl_synth_N"/>
</dbReference>
<dbReference type="GO" id="GO:0006633">
    <property type="term" value="P:fatty acid biosynthetic process"/>
    <property type="evidence" value="ECO:0007669"/>
    <property type="project" value="InterPro"/>
</dbReference>
<evidence type="ECO:0000259" key="6">
    <source>
        <dbReference type="PROSITE" id="PS52004"/>
    </source>
</evidence>
<keyword evidence="4" id="KW-0175">Coiled coil</keyword>
<dbReference type="InterPro" id="IPR018201">
    <property type="entry name" value="Ketoacyl_synth_AS"/>
</dbReference>
<dbReference type="OrthoDB" id="329835at2759"/>
<dbReference type="SUPFAM" id="SSF52151">
    <property type="entry name" value="FabD/lysophospholipase-like"/>
    <property type="match status" value="1"/>
</dbReference>
<dbReference type="InterPro" id="IPR036736">
    <property type="entry name" value="ACP-like_sf"/>
</dbReference>
<dbReference type="InterPro" id="IPR042099">
    <property type="entry name" value="ANL_N_sf"/>
</dbReference>
<dbReference type="PROSITE" id="PS00012">
    <property type="entry name" value="PHOSPHOPANTETHEINE"/>
    <property type="match status" value="1"/>
</dbReference>
<dbReference type="InterPro" id="IPR014031">
    <property type="entry name" value="Ketoacyl_synth_C"/>
</dbReference>
<dbReference type="InterPro" id="IPR020841">
    <property type="entry name" value="PKS_Beta-ketoAc_synthase_dom"/>
</dbReference>
<dbReference type="Pfam" id="PF00501">
    <property type="entry name" value="AMP-binding"/>
    <property type="match status" value="1"/>
</dbReference>
<dbReference type="GO" id="GO:0004315">
    <property type="term" value="F:3-oxoacyl-[acyl-carrier-protein] synthase activity"/>
    <property type="evidence" value="ECO:0007669"/>
    <property type="project" value="InterPro"/>
</dbReference>
<dbReference type="Pfam" id="PF00550">
    <property type="entry name" value="PP-binding"/>
    <property type="match status" value="1"/>
</dbReference>
<dbReference type="SMART" id="SM00825">
    <property type="entry name" value="PKS_KS"/>
    <property type="match status" value="1"/>
</dbReference>
<reference evidence="7 8" key="1">
    <citation type="submission" date="2016-08" db="EMBL/GenBank/DDBJ databases">
        <title>A Parts List for Fungal Cellulosomes Revealed by Comparative Genomics.</title>
        <authorList>
            <consortium name="DOE Joint Genome Institute"/>
            <person name="Haitjema C.H."/>
            <person name="Gilmore S.P."/>
            <person name="Henske J.K."/>
            <person name="Solomon K.V."/>
            <person name="De Groot R."/>
            <person name="Kuo A."/>
            <person name="Mondo S.J."/>
            <person name="Salamov A.A."/>
            <person name="Labutti K."/>
            <person name="Zhao Z."/>
            <person name="Chiniquy J."/>
            <person name="Barry K."/>
            <person name="Brewer H.M."/>
            <person name="Purvine S.O."/>
            <person name="Wright A.T."/>
            <person name="Boxma B."/>
            <person name="Van Alen T."/>
            <person name="Hackstein J.H."/>
            <person name="Baker S.E."/>
            <person name="Grigoriev I.V."/>
            <person name="O'Malley M.A."/>
        </authorList>
    </citation>
    <scope>NUCLEOTIDE SEQUENCE [LARGE SCALE GENOMIC DNA]</scope>
    <source>
        <strain evidence="7 8">S4</strain>
    </source>
</reference>
<evidence type="ECO:0000256" key="3">
    <source>
        <dbReference type="ARBA" id="ARBA00022679"/>
    </source>
</evidence>
<dbReference type="Gene3D" id="3.40.47.10">
    <property type="match status" value="1"/>
</dbReference>
<dbReference type="PROSITE" id="PS52004">
    <property type="entry name" value="KS3_2"/>
    <property type="match status" value="1"/>
</dbReference>
<dbReference type="EMBL" id="MCFG01000198">
    <property type="protein sequence ID" value="ORX78792.1"/>
    <property type="molecule type" value="Genomic_DNA"/>
</dbReference>
<evidence type="ECO:0000313" key="8">
    <source>
        <dbReference type="Proteomes" id="UP000193944"/>
    </source>
</evidence>
<evidence type="ECO:0000256" key="4">
    <source>
        <dbReference type="SAM" id="Coils"/>
    </source>
</evidence>
<dbReference type="InterPro" id="IPR001227">
    <property type="entry name" value="Ac_transferase_dom_sf"/>
</dbReference>
<feature type="compositionally biased region" description="Acidic residues" evidence="5">
    <location>
        <begin position="1886"/>
        <end position="1903"/>
    </location>
</feature>
<protein>
    <recommendedName>
        <fullName evidence="6">Ketosynthase family 3 (KS3) domain-containing protein</fullName>
    </recommendedName>
</protein>
<accession>A0A1Y1WZC9</accession>
<keyword evidence="8" id="KW-1185">Reference proteome</keyword>
<dbReference type="InterPro" id="IPR006162">
    <property type="entry name" value="Ppantetheine_attach_site"/>
</dbReference>
<dbReference type="Gene3D" id="3.40.50.12780">
    <property type="entry name" value="N-terminal domain of ligase-like"/>
    <property type="match status" value="1"/>
</dbReference>
<dbReference type="PROSITE" id="PS00606">
    <property type="entry name" value="KS3_1"/>
    <property type="match status" value="1"/>
</dbReference>
<evidence type="ECO:0000313" key="7">
    <source>
        <dbReference type="EMBL" id="ORX78792.1"/>
    </source>
</evidence>
<dbReference type="CDD" id="cd00833">
    <property type="entry name" value="PKS"/>
    <property type="match status" value="1"/>
</dbReference>
<reference evidence="7 8" key="2">
    <citation type="submission" date="2016-08" db="EMBL/GenBank/DDBJ databases">
        <title>Pervasive Adenine N6-methylation of Active Genes in Fungi.</title>
        <authorList>
            <consortium name="DOE Joint Genome Institute"/>
            <person name="Mondo S.J."/>
            <person name="Dannebaum R.O."/>
            <person name="Kuo R.C."/>
            <person name="Labutti K."/>
            <person name="Haridas S."/>
            <person name="Kuo A."/>
            <person name="Salamov A."/>
            <person name="Ahrendt S.R."/>
            <person name="Lipzen A."/>
            <person name="Sullivan W."/>
            <person name="Andreopoulos W.B."/>
            <person name="Clum A."/>
            <person name="Lindquist E."/>
            <person name="Daum C."/>
            <person name="Ramamoorthy G.K."/>
            <person name="Gryganskyi A."/>
            <person name="Culley D."/>
            <person name="Magnuson J.K."/>
            <person name="James T.Y."/>
            <person name="O'Malley M.A."/>
            <person name="Stajich J.E."/>
            <person name="Spatafora J.W."/>
            <person name="Visel A."/>
            <person name="Grigoriev I.V."/>
        </authorList>
    </citation>
    <scope>NUCLEOTIDE SEQUENCE [LARGE SCALE GENOMIC DNA]</scope>
    <source>
        <strain evidence="7 8">S4</strain>
    </source>
</reference>
<dbReference type="PANTHER" id="PTHR43775:SF37">
    <property type="entry name" value="SI:DKEY-61P9.11"/>
    <property type="match status" value="1"/>
</dbReference>
<dbReference type="STRING" id="1754192.A0A1Y1WZC9"/>
<dbReference type="Proteomes" id="UP000193944">
    <property type="component" value="Unassembled WGS sequence"/>
</dbReference>
<dbReference type="InterPro" id="IPR009081">
    <property type="entry name" value="PP-bd_ACP"/>
</dbReference>
<dbReference type="PANTHER" id="PTHR43775">
    <property type="entry name" value="FATTY ACID SYNTHASE"/>
    <property type="match status" value="1"/>
</dbReference>
<keyword evidence="2" id="KW-0597">Phosphoprotein</keyword>
<dbReference type="Pfam" id="PF00109">
    <property type="entry name" value="ketoacyl-synt"/>
    <property type="match status" value="1"/>
</dbReference>
<organism evidence="7 8">
    <name type="scientific">Anaeromyces robustus</name>
    <dbReference type="NCBI Taxonomy" id="1754192"/>
    <lineage>
        <taxon>Eukaryota</taxon>
        <taxon>Fungi</taxon>
        <taxon>Fungi incertae sedis</taxon>
        <taxon>Chytridiomycota</taxon>
        <taxon>Chytridiomycota incertae sedis</taxon>
        <taxon>Neocallimastigomycetes</taxon>
        <taxon>Neocallimastigales</taxon>
        <taxon>Neocallimastigaceae</taxon>
        <taxon>Anaeromyces</taxon>
    </lineage>
</organism>
<dbReference type="InterPro" id="IPR050091">
    <property type="entry name" value="PKS_NRPS_Biosynth_Enz"/>
</dbReference>
<dbReference type="GO" id="GO:0004312">
    <property type="term" value="F:fatty acid synthase activity"/>
    <property type="evidence" value="ECO:0007669"/>
    <property type="project" value="TreeGrafter"/>
</dbReference>
<dbReference type="InterPro" id="IPR000873">
    <property type="entry name" value="AMP-dep_synth/lig_dom"/>
</dbReference>
<dbReference type="InterPro" id="IPR016039">
    <property type="entry name" value="Thiolase-like"/>
</dbReference>
<evidence type="ECO:0000256" key="5">
    <source>
        <dbReference type="SAM" id="MobiDB-lite"/>
    </source>
</evidence>
<dbReference type="Pfam" id="PF02801">
    <property type="entry name" value="Ketoacyl-synt_C"/>
    <property type="match status" value="1"/>
</dbReference>
<feature type="region of interest" description="Disordered" evidence="5">
    <location>
        <begin position="754"/>
        <end position="780"/>
    </location>
</feature>
<feature type="coiled-coil region" evidence="4">
    <location>
        <begin position="1599"/>
        <end position="1626"/>
    </location>
</feature>
<gene>
    <name evidence="7" type="ORF">BCR32DRAFT_42641</name>
</gene>
<dbReference type="Pfam" id="PF23562">
    <property type="entry name" value="AMP-binding_C_3"/>
    <property type="match status" value="1"/>
</dbReference>
<dbReference type="SUPFAM" id="SSF53901">
    <property type="entry name" value="Thiolase-like"/>
    <property type="match status" value="1"/>
</dbReference>
<feature type="domain" description="Ketosynthase family 3 (KS3)" evidence="6">
    <location>
        <begin position="949"/>
        <end position="1394"/>
    </location>
</feature>
<feature type="region of interest" description="Disordered" evidence="5">
    <location>
        <begin position="1876"/>
        <end position="1903"/>
    </location>
</feature>
<dbReference type="Gene3D" id="1.10.1200.10">
    <property type="entry name" value="ACP-like"/>
    <property type="match status" value="1"/>
</dbReference>
<dbReference type="Pfam" id="PF22621">
    <property type="entry name" value="CurL-like_PKS_C"/>
    <property type="match status" value="1"/>
</dbReference>
<dbReference type="Gene3D" id="3.40.366.10">
    <property type="entry name" value="Malonyl-Coenzyme A Acyl Carrier Protein, domain 2"/>
    <property type="match status" value="1"/>
</dbReference>
<name>A0A1Y1WZC9_9FUNG</name>
<dbReference type="SUPFAM" id="SSF47336">
    <property type="entry name" value="ACP-like"/>
    <property type="match status" value="1"/>
</dbReference>
<keyword evidence="3" id="KW-0808">Transferase</keyword>
<sequence length="1997" mass="227325">MIIKSNTTNDITKNEQSNENIIDDLIQLKIISELTVTKVLNKRCYYYGDDPMIVAKPNLFSIPFRPKPNKNFPSPYLAVTFKEYSDLAKSYAYVLKQKYNIQPHTRVGIMGDASPIHLLLIYAVWYLKGTIVEISIGVGEEVVQAWMTTTDVFITFYNSALPSFPSIQNINTKEKSDWVWTWTTNNGGTTEKKSMTMINMESDILNAEILSANKSGYMYEEELEEDDIVTIIGTSSTTQAIVKDGIYTTMKFVPGKNPAMLNAAYWKQENAYKKPKILYNLGFGSAIGQRHGFMYCIMTGGPIIFGTKNKKNLGIIPEVMLDDIDVVKPDICFIFPYMLSIWKYICDSKHPDWPRWKKALKSRPKWCFATGGAPVDPEIYKWLKEELNIQLNNIYGSSEAGMVHVRNEYTIDEPGEENYVSICPGVEWYLDPINSENKNEGELYVYSNLVFTGYVDKAKEGDPDAYHGIIVNKWRNENFKLINGKYFYKTNDLWKRSPKTGNFCYISRVDDVIVFKTGVKMNPIPFESTMTLKCKSIKNCCLLLEKKNQTEVFLFVEPEWNQIKGITILSSENMKSAITKKIVKDQIWKEVSKVLTSEVSSMANWVKQISKHSLYVLEYGQTIPTTLKGNVSRRNCKIFFNSILDELSDEIPISEDDNNNTINNDFNNNNNNIYNGSIYSKSNNSSTSNINLCNINNHNNSSSYNSLTNSNNNNNIINNGNNVNKDEDYTSNGMEEKRMKSIIGGIDDTINFEEEIQGEDREERGRRGSSRTRNNSVTKHNYGCSLKNDLTIHCDNIRPLSQNQNSKNRSSTCSLLDLKKLYENEKMNRLINMIYSCIVEIIPSTVPFNEFNADEAFSSFGLNSINSIKLIKLLNSKLKTNYSTVMLFNYNSPTELAKALASSKNSSNSISNNVMDSLVESYDSMEESPTTPSCGSIPKSLSTDKSLTDNLIAIVGIGLRLPGGINSTQKFWLSLIKGRNCLSNTPTDRQLHQGFVDMQKNPNKNLDINEHYIGKYGYYESVRGTAKPTDFDADFFECSKDEAIGMDVKQRWILETSWEALEDAGIDPSIIENSNTGIFVGMNNCNHHVKLMASKEATNINSNYNSITTHGTELCSVAGRLSYFYKLYGPAISIDTACSTGATAVHVACRSIQMGECDLAIVSGARYLYYNDEFINTSHAKMTSPNNRCATFDESADGFASSEGCVTLILKRLDEAEENNDNIYGVILGSSNGQSGGRQSISVPSSEAQERNIRNAMKNANVSPKDISYIEAHGTGTPYGDALEIHAINQIFGHTHTQDSPLYIGSVKTNIGHTCEASGLAGLVKVLLSMKHQLIPKHINFRKINPEINLDLVPLNIPYQKCIPWKSSDPTKPLIAEVSSYGLQGSVTNIILQQYIPPNWKAKPRRTINLRGIIEEDENMSTNNTTFNNNTISNNISNNNYNYNRSHSFHYNDIITPINPYISPISTDNFERPSPFSSSSTYYDKNSISSPTSTEYERNFFSPISTDYERNFISPNSGGGNGINYERNSITNSYNIYNERNYFSPSSADTDKSFFSNFSNSLVSPYFNKSFISENEDEDDEDEKLLKKYYLLTISAKTYGALTELIKKYLNKLEEMEEDKKHWKKHLANFCFSSNLTRKHFNLRISVTGDTISEIIDQLESRKDNLPFDPHHSNTKLINNSQWKNSNIMMYYGTESDFNLELVQFIKETYQYYDYYKECFIYCEQKIQCIGGGNYPMFNTVFNPESIDIESLDPMVKCLIIFSHFYSLHKLFLYFNININAIGGENIGEFLALAVSGALTLDETLKLLIKYYNFYEEKREKNLEDEIKTILSVQKPLCCCFYSNTTKKLNKTGQPLDENYWRTFLTKSILEKEKVEIKENNQDQNQDNENENENKDEDEDEDDELSSLMIKQKIIVNPQTIRVESSSVISSVGDTQDEDESIIKNIYEMVNILYMNGENINWTNFNYNNINSHYKKVHLPFYQFQRSYYWPITQKSS</sequence>
<evidence type="ECO:0000256" key="1">
    <source>
        <dbReference type="ARBA" id="ARBA00022450"/>
    </source>
</evidence>
<comment type="caution">
    <text evidence="7">The sequence shown here is derived from an EMBL/GenBank/DDBJ whole genome shotgun (WGS) entry which is preliminary data.</text>
</comment>
<dbReference type="Gene3D" id="3.30.70.3290">
    <property type="match status" value="1"/>
</dbReference>
<dbReference type="InterPro" id="IPR016035">
    <property type="entry name" value="Acyl_Trfase/lysoPLipase"/>
</dbReference>
<dbReference type="SUPFAM" id="SSF56801">
    <property type="entry name" value="Acetyl-CoA synthetase-like"/>
    <property type="match status" value="1"/>
</dbReference>
<evidence type="ECO:0000256" key="2">
    <source>
        <dbReference type="ARBA" id="ARBA00022553"/>
    </source>
</evidence>